<evidence type="ECO:0000256" key="7">
    <source>
        <dbReference type="ARBA" id="ARBA00023053"/>
    </source>
</evidence>
<evidence type="ECO:0000256" key="8">
    <source>
        <dbReference type="ARBA" id="ARBA00023065"/>
    </source>
</evidence>
<evidence type="ECO:0000256" key="3">
    <source>
        <dbReference type="ARBA" id="ARBA00022448"/>
    </source>
</evidence>
<dbReference type="PANTHER" id="PTHR11690:SF243">
    <property type="entry name" value="PICKPOCKET 12-RELATED"/>
    <property type="match status" value="1"/>
</dbReference>
<keyword evidence="16" id="KW-1185">Reference proteome</keyword>
<evidence type="ECO:0000256" key="12">
    <source>
        <dbReference type="RuleBase" id="RU000679"/>
    </source>
</evidence>
<evidence type="ECO:0000256" key="10">
    <source>
        <dbReference type="ARBA" id="ARBA00023201"/>
    </source>
</evidence>
<dbReference type="Proteomes" id="UP000007801">
    <property type="component" value="Unassembled WGS sequence"/>
</dbReference>
<dbReference type="GO" id="GO:0005886">
    <property type="term" value="C:plasma membrane"/>
    <property type="evidence" value="ECO:0007669"/>
    <property type="project" value="TreeGrafter"/>
</dbReference>
<reference evidence="15 16" key="1">
    <citation type="journal article" date="2007" name="Nature">
        <title>Evolution of genes and genomes on the Drosophila phylogeny.</title>
        <authorList>
            <consortium name="Drosophila 12 Genomes Consortium"/>
            <person name="Clark A.G."/>
            <person name="Eisen M.B."/>
            <person name="Smith D.R."/>
            <person name="Bergman C.M."/>
            <person name="Oliver B."/>
            <person name="Markow T.A."/>
            <person name="Kaufman T.C."/>
            <person name="Kellis M."/>
            <person name="Gelbart W."/>
            <person name="Iyer V.N."/>
            <person name="Pollard D.A."/>
            <person name="Sackton T.B."/>
            <person name="Larracuente A.M."/>
            <person name="Singh N.D."/>
            <person name="Abad J.P."/>
            <person name="Abt D.N."/>
            <person name="Adryan B."/>
            <person name="Aguade M."/>
            <person name="Akashi H."/>
            <person name="Anderson W.W."/>
            <person name="Aquadro C.F."/>
            <person name="Ardell D.H."/>
            <person name="Arguello R."/>
            <person name="Artieri C.G."/>
            <person name="Barbash D.A."/>
            <person name="Barker D."/>
            <person name="Barsanti P."/>
            <person name="Batterham P."/>
            <person name="Batzoglou S."/>
            <person name="Begun D."/>
            <person name="Bhutkar A."/>
            <person name="Blanco E."/>
            <person name="Bosak S.A."/>
            <person name="Bradley R.K."/>
            <person name="Brand A.D."/>
            <person name="Brent M.R."/>
            <person name="Brooks A.N."/>
            <person name="Brown R.H."/>
            <person name="Butlin R.K."/>
            <person name="Caggese C."/>
            <person name="Calvi B.R."/>
            <person name="Bernardo de Carvalho A."/>
            <person name="Caspi A."/>
            <person name="Castrezana S."/>
            <person name="Celniker S.E."/>
            <person name="Chang J.L."/>
            <person name="Chapple C."/>
            <person name="Chatterji S."/>
            <person name="Chinwalla A."/>
            <person name="Civetta A."/>
            <person name="Clifton S.W."/>
            <person name="Comeron J.M."/>
            <person name="Costello J.C."/>
            <person name="Coyne J.A."/>
            <person name="Daub J."/>
            <person name="David R.G."/>
            <person name="Delcher A.L."/>
            <person name="Delehaunty K."/>
            <person name="Do C.B."/>
            <person name="Ebling H."/>
            <person name="Edwards K."/>
            <person name="Eickbush T."/>
            <person name="Evans J.D."/>
            <person name="Filipski A."/>
            <person name="Findeiss S."/>
            <person name="Freyhult E."/>
            <person name="Fulton L."/>
            <person name="Fulton R."/>
            <person name="Garcia A.C."/>
            <person name="Gardiner A."/>
            <person name="Garfield D.A."/>
            <person name="Garvin B.E."/>
            <person name="Gibson G."/>
            <person name="Gilbert D."/>
            <person name="Gnerre S."/>
            <person name="Godfrey J."/>
            <person name="Good R."/>
            <person name="Gotea V."/>
            <person name="Gravely B."/>
            <person name="Greenberg A.J."/>
            <person name="Griffiths-Jones S."/>
            <person name="Gross S."/>
            <person name="Guigo R."/>
            <person name="Gustafson E.A."/>
            <person name="Haerty W."/>
            <person name="Hahn M.W."/>
            <person name="Halligan D.L."/>
            <person name="Halpern A.L."/>
            <person name="Halter G.M."/>
            <person name="Han M.V."/>
            <person name="Heger A."/>
            <person name="Hillier L."/>
            <person name="Hinrichs A.S."/>
            <person name="Holmes I."/>
            <person name="Hoskins R.A."/>
            <person name="Hubisz M.J."/>
            <person name="Hultmark D."/>
            <person name="Huntley M.A."/>
            <person name="Jaffe D.B."/>
            <person name="Jagadeeshan S."/>
            <person name="Jeck W.R."/>
            <person name="Johnson J."/>
            <person name="Jones C.D."/>
            <person name="Jordan W.C."/>
            <person name="Karpen G.H."/>
            <person name="Kataoka E."/>
            <person name="Keightley P.D."/>
            <person name="Kheradpour P."/>
            <person name="Kirkness E.F."/>
            <person name="Koerich L.B."/>
            <person name="Kristiansen K."/>
            <person name="Kudrna D."/>
            <person name="Kulathinal R.J."/>
            <person name="Kumar S."/>
            <person name="Kwok R."/>
            <person name="Lander E."/>
            <person name="Langley C.H."/>
            <person name="Lapoint R."/>
            <person name="Lazzaro B.P."/>
            <person name="Lee S.J."/>
            <person name="Levesque L."/>
            <person name="Li R."/>
            <person name="Lin C.F."/>
            <person name="Lin M.F."/>
            <person name="Lindblad-Toh K."/>
            <person name="Llopart A."/>
            <person name="Long M."/>
            <person name="Low L."/>
            <person name="Lozovsky E."/>
            <person name="Lu J."/>
            <person name="Luo M."/>
            <person name="Machado C.A."/>
            <person name="Makalowski W."/>
            <person name="Marzo M."/>
            <person name="Matsuda M."/>
            <person name="Matzkin L."/>
            <person name="McAllister B."/>
            <person name="McBride C.S."/>
            <person name="McKernan B."/>
            <person name="McKernan K."/>
            <person name="Mendez-Lago M."/>
            <person name="Minx P."/>
            <person name="Mollenhauer M.U."/>
            <person name="Montooth K."/>
            <person name="Mount S.M."/>
            <person name="Mu X."/>
            <person name="Myers E."/>
            <person name="Negre B."/>
            <person name="Newfeld S."/>
            <person name="Nielsen R."/>
            <person name="Noor M.A."/>
            <person name="O'Grady P."/>
            <person name="Pachter L."/>
            <person name="Papaceit M."/>
            <person name="Parisi M.J."/>
            <person name="Parisi M."/>
            <person name="Parts L."/>
            <person name="Pedersen J.S."/>
            <person name="Pesole G."/>
            <person name="Phillippy A.M."/>
            <person name="Ponting C.P."/>
            <person name="Pop M."/>
            <person name="Porcelli D."/>
            <person name="Powell J.R."/>
            <person name="Prohaska S."/>
            <person name="Pruitt K."/>
            <person name="Puig M."/>
            <person name="Quesneville H."/>
            <person name="Ram K.R."/>
            <person name="Rand D."/>
            <person name="Rasmussen M.D."/>
            <person name="Reed L.K."/>
            <person name="Reenan R."/>
            <person name="Reily A."/>
            <person name="Remington K.A."/>
            <person name="Rieger T.T."/>
            <person name="Ritchie M.G."/>
            <person name="Robin C."/>
            <person name="Rogers Y.H."/>
            <person name="Rohde C."/>
            <person name="Rozas J."/>
            <person name="Rubenfield M.J."/>
            <person name="Ruiz A."/>
            <person name="Russo S."/>
            <person name="Salzberg S.L."/>
            <person name="Sanchez-Gracia A."/>
            <person name="Saranga D.J."/>
            <person name="Sato H."/>
            <person name="Schaeffer S.W."/>
            <person name="Schatz M.C."/>
            <person name="Schlenke T."/>
            <person name="Schwartz R."/>
            <person name="Segarra C."/>
            <person name="Singh R.S."/>
            <person name="Sirot L."/>
            <person name="Sirota M."/>
            <person name="Sisneros N.B."/>
            <person name="Smith C.D."/>
            <person name="Smith T.F."/>
            <person name="Spieth J."/>
            <person name="Stage D.E."/>
            <person name="Stark A."/>
            <person name="Stephan W."/>
            <person name="Strausberg R.L."/>
            <person name="Strempel S."/>
            <person name="Sturgill D."/>
            <person name="Sutton G."/>
            <person name="Sutton G.G."/>
            <person name="Tao W."/>
            <person name="Teichmann S."/>
            <person name="Tobari Y.N."/>
            <person name="Tomimura Y."/>
            <person name="Tsolas J.M."/>
            <person name="Valente V.L."/>
            <person name="Venter E."/>
            <person name="Venter J.C."/>
            <person name="Vicario S."/>
            <person name="Vieira F.G."/>
            <person name="Vilella A.J."/>
            <person name="Villasante A."/>
            <person name="Walenz B."/>
            <person name="Wang J."/>
            <person name="Wasserman M."/>
            <person name="Watts T."/>
            <person name="Wilson D."/>
            <person name="Wilson R.K."/>
            <person name="Wing R.A."/>
            <person name="Wolfner M.F."/>
            <person name="Wong A."/>
            <person name="Wong G.K."/>
            <person name="Wu C.I."/>
            <person name="Wu G."/>
            <person name="Yamamoto D."/>
            <person name="Yang H.P."/>
            <person name="Yang S.P."/>
            <person name="Yorke J.A."/>
            <person name="Yoshida K."/>
            <person name="Zdobnov E."/>
            <person name="Zhang P."/>
            <person name="Zhang Y."/>
            <person name="Zimin A.V."/>
            <person name="Baldwin J."/>
            <person name="Abdouelleil A."/>
            <person name="Abdulkadir J."/>
            <person name="Abebe A."/>
            <person name="Abera B."/>
            <person name="Abreu J."/>
            <person name="Acer S.C."/>
            <person name="Aftuck L."/>
            <person name="Alexander A."/>
            <person name="An P."/>
            <person name="Anderson E."/>
            <person name="Anderson S."/>
            <person name="Arachi H."/>
            <person name="Azer M."/>
            <person name="Bachantsang P."/>
            <person name="Barry A."/>
            <person name="Bayul T."/>
            <person name="Berlin A."/>
            <person name="Bessette D."/>
            <person name="Bloom T."/>
            <person name="Blye J."/>
            <person name="Boguslavskiy L."/>
            <person name="Bonnet C."/>
            <person name="Boukhgalter B."/>
            <person name="Bourzgui I."/>
            <person name="Brown A."/>
            <person name="Cahill P."/>
            <person name="Channer S."/>
            <person name="Cheshatsang Y."/>
            <person name="Chuda L."/>
            <person name="Citroen M."/>
            <person name="Collymore A."/>
            <person name="Cooke P."/>
            <person name="Costello M."/>
            <person name="D'Aco K."/>
            <person name="Daza R."/>
            <person name="De Haan G."/>
            <person name="DeGray S."/>
            <person name="DeMaso C."/>
            <person name="Dhargay N."/>
            <person name="Dooley K."/>
            <person name="Dooley E."/>
            <person name="Doricent M."/>
            <person name="Dorje P."/>
            <person name="Dorjee K."/>
            <person name="Dupes A."/>
            <person name="Elong R."/>
            <person name="Falk J."/>
            <person name="Farina A."/>
            <person name="Faro S."/>
            <person name="Ferguson D."/>
            <person name="Fisher S."/>
            <person name="Foley C.D."/>
            <person name="Franke A."/>
            <person name="Friedrich D."/>
            <person name="Gadbois L."/>
            <person name="Gearin G."/>
            <person name="Gearin C.R."/>
            <person name="Giannoukos G."/>
            <person name="Goode T."/>
            <person name="Graham J."/>
            <person name="Grandbois E."/>
            <person name="Grewal S."/>
            <person name="Gyaltsen K."/>
            <person name="Hafez N."/>
            <person name="Hagos B."/>
            <person name="Hall J."/>
            <person name="Henson C."/>
            <person name="Hollinger A."/>
            <person name="Honan T."/>
            <person name="Huard M.D."/>
            <person name="Hughes L."/>
            <person name="Hurhula B."/>
            <person name="Husby M.E."/>
            <person name="Kamat A."/>
            <person name="Kanga B."/>
            <person name="Kashin S."/>
            <person name="Khazanovich D."/>
            <person name="Kisner P."/>
            <person name="Lance K."/>
            <person name="Lara M."/>
            <person name="Lee W."/>
            <person name="Lennon N."/>
            <person name="Letendre F."/>
            <person name="LeVine R."/>
            <person name="Lipovsky A."/>
            <person name="Liu X."/>
            <person name="Liu J."/>
            <person name="Liu S."/>
            <person name="Lokyitsang T."/>
            <person name="Lokyitsang Y."/>
            <person name="Lubonja R."/>
            <person name="Lui A."/>
            <person name="MacDonald P."/>
            <person name="Magnisalis V."/>
            <person name="Maru K."/>
            <person name="Matthews C."/>
            <person name="McCusker W."/>
            <person name="McDonough S."/>
            <person name="Mehta T."/>
            <person name="Meldrim J."/>
            <person name="Meneus L."/>
            <person name="Mihai O."/>
            <person name="Mihalev A."/>
            <person name="Mihova T."/>
            <person name="Mittelman R."/>
            <person name="Mlenga V."/>
            <person name="Montmayeur A."/>
            <person name="Mulrain L."/>
            <person name="Navidi A."/>
            <person name="Naylor J."/>
            <person name="Negash T."/>
            <person name="Nguyen T."/>
            <person name="Nguyen N."/>
            <person name="Nicol R."/>
            <person name="Norbu C."/>
            <person name="Norbu N."/>
            <person name="Novod N."/>
            <person name="O'Neill B."/>
            <person name="Osman S."/>
            <person name="Markiewicz E."/>
            <person name="Oyono O.L."/>
            <person name="Patti C."/>
            <person name="Phunkhang P."/>
            <person name="Pierre F."/>
            <person name="Priest M."/>
            <person name="Raghuraman S."/>
            <person name="Rege F."/>
            <person name="Reyes R."/>
            <person name="Rise C."/>
            <person name="Rogov P."/>
            <person name="Ross K."/>
            <person name="Ryan E."/>
            <person name="Settipalli S."/>
            <person name="Shea T."/>
            <person name="Sherpa N."/>
            <person name="Shi L."/>
            <person name="Shih D."/>
            <person name="Sparrow T."/>
            <person name="Spaulding J."/>
            <person name="Stalker J."/>
            <person name="Stange-Thomann N."/>
            <person name="Stavropoulos S."/>
            <person name="Stone C."/>
            <person name="Strader C."/>
            <person name="Tesfaye S."/>
            <person name="Thomson T."/>
            <person name="Thoulutsang Y."/>
            <person name="Thoulutsang D."/>
            <person name="Topham K."/>
            <person name="Topping I."/>
            <person name="Tsamla T."/>
            <person name="Vassiliev H."/>
            <person name="Vo A."/>
            <person name="Wangchuk T."/>
            <person name="Wangdi T."/>
            <person name="Weiand M."/>
            <person name="Wilkinson J."/>
            <person name="Wilson A."/>
            <person name="Yadav S."/>
            <person name="Young G."/>
            <person name="Yu Q."/>
            <person name="Zembek L."/>
            <person name="Zhong D."/>
            <person name="Zimmer A."/>
            <person name="Zwirko Z."/>
            <person name="Jaffe D.B."/>
            <person name="Alvarez P."/>
            <person name="Brockman W."/>
            <person name="Butler J."/>
            <person name="Chin C."/>
            <person name="Gnerre S."/>
            <person name="Grabherr M."/>
            <person name="Kleber M."/>
            <person name="Mauceli E."/>
            <person name="MacCallum I."/>
        </authorList>
    </citation>
    <scope>NUCLEOTIDE SEQUENCE [LARGE SCALE GENOMIC DNA]</scope>
    <source>
        <strain evidence="16">Tucson 14024-0371.13</strain>
    </source>
</reference>
<proteinExistence type="inferred from homology"/>
<organism evidence="15 16">
    <name type="scientific">Drosophila ananassae</name>
    <name type="common">Fruit fly</name>
    <dbReference type="NCBI Taxonomy" id="7217"/>
    <lineage>
        <taxon>Eukaryota</taxon>
        <taxon>Metazoa</taxon>
        <taxon>Ecdysozoa</taxon>
        <taxon>Arthropoda</taxon>
        <taxon>Hexapoda</taxon>
        <taxon>Insecta</taxon>
        <taxon>Pterygota</taxon>
        <taxon>Neoptera</taxon>
        <taxon>Endopterygota</taxon>
        <taxon>Diptera</taxon>
        <taxon>Brachycera</taxon>
        <taxon>Muscomorpha</taxon>
        <taxon>Ephydroidea</taxon>
        <taxon>Drosophilidae</taxon>
        <taxon>Drosophila</taxon>
        <taxon>Sophophora</taxon>
    </lineage>
</organism>
<dbReference type="GO" id="GO:0015280">
    <property type="term" value="F:ligand-gated sodium channel activity"/>
    <property type="evidence" value="ECO:0007669"/>
    <property type="project" value="TreeGrafter"/>
</dbReference>
<dbReference type="Gene3D" id="2.60.470.10">
    <property type="entry name" value="Acid-sensing ion channels like domains"/>
    <property type="match status" value="1"/>
</dbReference>
<dbReference type="InParanoid" id="A0A0P8Y7G7"/>
<keyword evidence="11 12" id="KW-0407">Ion channel</keyword>
<dbReference type="FunCoup" id="A0A0P8Y7G7">
    <property type="interactions" value="18"/>
</dbReference>
<gene>
    <name evidence="15" type="primary">Dana\GF21749</name>
    <name evidence="15" type="synonym">dana_GLEANR_5655</name>
    <name evidence="15" type="ORF">GF21749</name>
</gene>
<keyword evidence="7" id="KW-0915">Sodium</keyword>
<accession>A0A0P8Y7G7</accession>
<keyword evidence="6 14" id="KW-1133">Transmembrane helix</keyword>
<comment type="subcellular location">
    <subcellularLocation>
        <location evidence="1">Membrane</location>
        <topology evidence="1">Multi-pass membrane protein</topology>
    </subcellularLocation>
</comment>
<feature type="transmembrane region" description="Helical" evidence="14">
    <location>
        <begin position="493"/>
        <end position="514"/>
    </location>
</feature>
<evidence type="ECO:0000256" key="5">
    <source>
        <dbReference type="ARBA" id="ARBA00022692"/>
    </source>
</evidence>
<comment type="similarity">
    <text evidence="2 12">Belongs to the amiloride-sensitive sodium channel (TC 1.A.6) family.</text>
</comment>
<feature type="region of interest" description="Disordered" evidence="13">
    <location>
        <begin position="1"/>
        <end position="28"/>
    </location>
</feature>
<evidence type="ECO:0000313" key="16">
    <source>
        <dbReference type="Proteomes" id="UP000007801"/>
    </source>
</evidence>
<dbReference type="eggNOG" id="KOG4294">
    <property type="taxonomic scope" value="Eukaryota"/>
</dbReference>
<keyword evidence="8 12" id="KW-0406">Ion transport</keyword>
<feature type="region of interest" description="Disordered" evidence="13">
    <location>
        <begin position="563"/>
        <end position="590"/>
    </location>
</feature>
<dbReference type="STRING" id="7217.A0A0P8Y7G7"/>
<evidence type="ECO:0000256" key="11">
    <source>
        <dbReference type="ARBA" id="ARBA00023303"/>
    </source>
</evidence>
<evidence type="ECO:0000256" key="9">
    <source>
        <dbReference type="ARBA" id="ARBA00023136"/>
    </source>
</evidence>
<dbReference type="PANTHER" id="PTHR11690">
    <property type="entry name" value="AMILORIDE-SENSITIVE SODIUM CHANNEL-RELATED"/>
    <property type="match status" value="1"/>
</dbReference>
<name>A0A0P8Y7G7_DROAN</name>
<sequence>MKSLRMSKDGRHQQQQQDRKVSGSEDDEENTICSGAAIKRSVVYYLKNTTLHGLKYIAEESITIPERVFFGIAFLVVVILSGFFISNVYSKWSASPIIISTSAKQKLTSNMPFPAITICNLNQALYSKVDSISRTSTNFSLLMGLCDQGADTSISYIGTWKYFKAILVEVAQPCEKMLLYCSFGSRQEDCALLFNSILTDDGLCCNFNALDPSYLIRNYSDDVRWEPAQPNMRYEPIDWTPEKGYARKLPEFYYPRTSGGTGIRMGLTVVLNASIAEYYCTKSMSVGFKVLVHNPAELPKVSNYGFVVTAGREARIPIEPVYEDALPSIRSIKKSVRRCLFSDENELIYYRTYSRKNCELECEAKLLLRECSCVLYYLPRIDPMARVCGPNDNLCTDRVQTEIESSLTNLSCESCWPGCFELTYKATPSTASIVTDPRFMAGENMPDYLFHGPYSNASEMSILHFYYMTNIFRSTTKSEMFGFTEFLSNTGGLLGLFMGFSIFSVIEIVYYITVRPYCASRTLKQQHNRRLEQLGWLTPIRPPVRKLIRRHRWAGLPPPSYSEVYKRSFSRKKDKPETGRTGKLQKKSFWQTLQVRPAEMKTPEYPYMD</sequence>
<dbReference type="EMBL" id="CH902640">
    <property type="protein sequence ID" value="KPU77367.1"/>
    <property type="molecule type" value="Genomic_DNA"/>
</dbReference>
<keyword evidence="9 14" id="KW-0472">Membrane</keyword>
<evidence type="ECO:0000256" key="1">
    <source>
        <dbReference type="ARBA" id="ARBA00004141"/>
    </source>
</evidence>
<dbReference type="AlphaFoldDB" id="A0A0P8Y7G7"/>
<dbReference type="Pfam" id="PF00858">
    <property type="entry name" value="ASC"/>
    <property type="match status" value="1"/>
</dbReference>
<keyword evidence="10 12" id="KW-0739">Sodium transport</keyword>
<dbReference type="PRINTS" id="PR01078">
    <property type="entry name" value="AMINACHANNEL"/>
</dbReference>
<evidence type="ECO:0000256" key="2">
    <source>
        <dbReference type="ARBA" id="ARBA00007193"/>
    </source>
</evidence>
<feature type="compositionally biased region" description="Basic and acidic residues" evidence="13">
    <location>
        <begin position="1"/>
        <end position="23"/>
    </location>
</feature>
<dbReference type="InterPro" id="IPR001873">
    <property type="entry name" value="ENaC"/>
</dbReference>
<dbReference type="OrthoDB" id="6021021at2759"/>
<evidence type="ECO:0000313" key="15">
    <source>
        <dbReference type="EMBL" id="KPU77367.1"/>
    </source>
</evidence>
<dbReference type="Gene3D" id="1.10.287.770">
    <property type="entry name" value="YojJ-like"/>
    <property type="match status" value="1"/>
</dbReference>
<keyword evidence="4 12" id="KW-0894">Sodium channel</keyword>
<keyword evidence="3 12" id="KW-0813">Transport</keyword>
<feature type="transmembrane region" description="Helical" evidence="14">
    <location>
        <begin position="68"/>
        <end position="89"/>
    </location>
</feature>
<evidence type="ECO:0000256" key="4">
    <source>
        <dbReference type="ARBA" id="ARBA00022461"/>
    </source>
</evidence>
<evidence type="ECO:0000256" key="13">
    <source>
        <dbReference type="SAM" id="MobiDB-lite"/>
    </source>
</evidence>
<keyword evidence="5 12" id="KW-0812">Transmembrane</keyword>
<evidence type="ECO:0000256" key="6">
    <source>
        <dbReference type="ARBA" id="ARBA00022989"/>
    </source>
</evidence>
<dbReference type="FunFam" id="1.10.287.770:FF:000008">
    <property type="entry name" value="pickpocket protein 28"/>
    <property type="match status" value="1"/>
</dbReference>
<protein>
    <submittedName>
        <fullName evidence="15">Uncharacterized protein, isoform B</fullName>
    </submittedName>
</protein>
<evidence type="ECO:0000256" key="14">
    <source>
        <dbReference type="SAM" id="Phobius"/>
    </source>
</evidence>